<dbReference type="PANTHER" id="PTHR30606:SF10">
    <property type="entry name" value="PHOSPHATIDYLINOSITOL MANNOSIDE ACYLTRANSFERASE"/>
    <property type="match status" value="1"/>
</dbReference>
<accession>A0A4P7W648</accession>
<dbReference type="GO" id="GO:0009247">
    <property type="term" value="P:glycolipid biosynthetic process"/>
    <property type="evidence" value="ECO:0007669"/>
    <property type="project" value="UniProtKB-ARBA"/>
</dbReference>
<name>A0A4P7W648_9BACT</name>
<proteinExistence type="predicted"/>
<evidence type="ECO:0000256" key="4">
    <source>
        <dbReference type="ARBA" id="ARBA00022679"/>
    </source>
</evidence>
<keyword evidence="7" id="KW-0812">Transmembrane</keyword>
<sequence>MREKLRYALYRGAFGALSLLPFPLLYGLSDLLYLVMAKGVKYRRKVIRENLRNSFPEKSERELLDIEKDFYHQFTDNIVETIKLLNMSDRQADKRITVTGGEIVDRYINDGHPVVLYLGHYANWEWVPSVVRHFKAPEFCAQVYKPQHDKAFDRLMLKVRSRFNPVSVPQKQVFRSLVRWRNEDRKFIVGFISDHRSNLNVSHHRTTFLNQMTPFSPGGEEIGNRINAAYLYLDVEKTGRGHYHFTVKEICPESTEGDSPYTRRYLEMLEDTIRRRPGLWLWSHRRWRYK</sequence>
<dbReference type="RefSeq" id="WP_136416951.1">
    <property type="nucleotide sequence ID" value="NZ_CP039396.1"/>
</dbReference>
<keyword evidence="2" id="KW-1003">Cell membrane</keyword>
<organism evidence="8 9">
    <name type="scientific">Duncaniella dubosii</name>
    <dbReference type="NCBI Taxonomy" id="2518971"/>
    <lineage>
        <taxon>Bacteria</taxon>
        <taxon>Pseudomonadati</taxon>
        <taxon>Bacteroidota</taxon>
        <taxon>Bacteroidia</taxon>
        <taxon>Bacteroidales</taxon>
        <taxon>Muribaculaceae</taxon>
        <taxon>Duncaniella</taxon>
    </lineage>
</organism>
<reference evidence="9" key="1">
    <citation type="submission" date="2019-02" db="EMBL/GenBank/DDBJ databases">
        <title>Isolation and identification of novel species under the genus Muribaculum.</title>
        <authorList>
            <person name="Miyake S."/>
            <person name="Ding Y."/>
            <person name="Low A."/>
            <person name="Soh M."/>
            <person name="Seedorf H."/>
        </authorList>
    </citation>
    <scope>NUCLEOTIDE SEQUENCE [LARGE SCALE GENOMIC DNA]</scope>
    <source>
        <strain evidence="9">H5</strain>
    </source>
</reference>
<keyword evidence="3" id="KW-0997">Cell inner membrane</keyword>
<keyword evidence="9" id="KW-1185">Reference proteome</keyword>
<evidence type="ECO:0000256" key="7">
    <source>
        <dbReference type="SAM" id="Phobius"/>
    </source>
</evidence>
<evidence type="ECO:0000256" key="2">
    <source>
        <dbReference type="ARBA" id="ARBA00022475"/>
    </source>
</evidence>
<dbReference type="GO" id="GO:0016746">
    <property type="term" value="F:acyltransferase activity"/>
    <property type="evidence" value="ECO:0007669"/>
    <property type="project" value="UniProtKB-KW"/>
</dbReference>
<evidence type="ECO:0000256" key="1">
    <source>
        <dbReference type="ARBA" id="ARBA00004533"/>
    </source>
</evidence>
<evidence type="ECO:0000256" key="3">
    <source>
        <dbReference type="ARBA" id="ARBA00022519"/>
    </source>
</evidence>
<keyword evidence="6" id="KW-0012">Acyltransferase</keyword>
<dbReference type="Pfam" id="PF03279">
    <property type="entry name" value="Lip_A_acyltrans"/>
    <property type="match status" value="1"/>
</dbReference>
<comment type="subcellular location">
    <subcellularLocation>
        <location evidence="1">Cell inner membrane</location>
    </subcellularLocation>
</comment>
<evidence type="ECO:0000313" key="8">
    <source>
        <dbReference type="EMBL" id="QCD43581.1"/>
    </source>
</evidence>
<dbReference type="KEGG" id="ddb:E7747_15775"/>
<dbReference type="PANTHER" id="PTHR30606">
    <property type="entry name" value="LIPID A BIOSYNTHESIS LAUROYL ACYLTRANSFERASE"/>
    <property type="match status" value="1"/>
</dbReference>
<protein>
    <submittedName>
        <fullName evidence="8">Lipd A biosynthesis protein</fullName>
    </submittedName>
</protein>
<keyword evidence="7" id="KW-1133">Transmembrane helix</keyword>
<evidence type="ECO:0000256" key="6">
    <source>
        <dbReference type="ARBA" id="ARBA00023315"/>
    </source>
</evidence>
<dbReference type="EMBL" id="CP039396">
    <property type="protein sequence ID" value="QCD43581.1"/>
    <property type="molecule type" value="Genomic_DNA"/>
</dbReference>
<keyword evidence="5 7" id="KW-0472">Membrane</keyword>
<dbReference type="Proteomes" id="UP000297149">
    <property type="component" value="Chromosome"/>
</dbReference>
<dbReference type="AlphaFoldDB" id="A0A4P7W648"/>
<keyword evidence="4" id="KW-0808">Transferase</keyword>
<dbReference type="InterPro" id="IPR004960">
    <property type="entry name" value="LipA_acyltrans"/>
</dbReference>
<dbReference type="CDD" id="cd07984">
    <property type="entry name" value="LPLAT_LABLAT-like"/>
    <property type="match status" value="1"/>
</dbReference>
<evidence type="ECO:0000313" key="9">
    <source>
        <dbReference type="Proteomes" id="UP000297149"/>
    </source>
</evidence>
<feature type="transmembrane region" description="Helical" evidence="7">
    <location>
        <begin position="12"/>
        <end position="35"/>
    </location>
</feature>
<evidence type="ECO:0000256" key="5">
    <source>
        <dbReference type="ARBA" id="ARBA00023136"/>
    </source>
</evidence>
<dbReference type="GO" id="GO:0005886">
    <property type="term" value="C:plasma membrane"/>
    <property type="evidence" value="ECO:0007669"/>
    <property type="project" value="UniProtKB-SubCell"/>
</dbReference>
<gene>
    <name evidence="8" type="ORF">E7747_15775</name>
</gene>